<dbReference type="EMBL" id="CP036426">
    <property type="protein sequence ID" value="QDV34840.1"/>
    <property type="molecule type" value="Genomic_DNA"/>
</dbReference>
<proteinExistence type="predicted"/>
<organism evidence="1 2">
    <name type="scientific">Tautonia plasticadhaerens</name>
    <dbReference type="NCBI Taxonomy" id="2527974"/>
    <lineage>
        <taxon>Bacteria</taxon>
        <taxon>Pseudomonadati</taxon>
        <taxon>Planctomycetota</taxon>
        <taxon>Planctomycetia</taxon>
        <taxon>Isosphaerales</taxon>
        <taxon>Isosphaeraceae</taxon>
        <taxon>Tautonia</taxon>
    </lineage>
</organism>
<dbReference type="OrthoDB" id="9810085at2"/>
<dbReference type="AlphaFoldDB" id="A0A518H1Z5"/>
<sequence>MAEPRRAVGRLQIQTDPRFQRTMFAVQRAAWAVMAALLLAALLGLFGSGPVSRATAGGGGAPLLLEFERFARLDAETTLRARIEAAPGPDGTIRIRIDEGYLRDVQVRRITPEPDHAEVGADVVDYVFRARSPGPRVTVTFAVRPERAGRLRGRISLGDGTPLRFGHFVYP</sequence>
<dbReference type="Proteomes" id="UP000317835">
    <property type="component" value="Chromosome"/>
</dbReference>
<name>A0A518H1Z5_9BACT</name>
<accession>A0A518H1Z5</accession>
<reference evidence="1 2" key="1">
    <citation type="submission" date="2019-02" db="EMBL/GenBank/DDBJ databases">
        <title>Deep-cultivation of Planctomycetes and their phenomic and genomic characterization uncovers novel biology.</title>
        <authorList>
            <person name="Wiegand S."/>
            <person name="Jogler M."/>
            <person name="Boedeker C."/>
            <person name="Pinto D."/>
            <person name="Vollmers J."/>
            <person name="Rivas-Marin E."/>
            <person name="Kohn T."/>
            <person name="Peeters S.H."/>
            <person name="Heuer A."/>
            <person name="Rast P."/>
            <person name="Oberbeckmann S."/>
            <person name="Bunk B."/>
            <person name="Jeske O."/>
            <person name="Meyerdierks A."/>
            <person name="Storesund J.E."/>
            <person name="Kallscheuer N."/>
            <person name="Luecker S."/>
            <person name="Lage O.M."/>
            <person name="Pohl T."/>
            <person name="Merkel B.J."/>
            <person name="Hornburger P."/>
            <person name="Mueller R.-W."/>
            <person name="Bruemmer F."/>
            <person name="Labrenz M."/>
            <person name="Spormann A.M."/>
            <person name="Op den Camp H."/>
            <person name="Overmann J."/>
            <person name="Amann R."/>
            <person name="Jetten M.S.M."/>
            <person name="Mascher T."/>
            <person name="Medema M.H."/>
            <person name="Devos D.P."/>
            <person name="Kaster A.-K."/>
            <person name="Ovreas L."/>
            <person name="Rohde M."/>
            <person name="Galperin M.Y."/>
            <person name="Jogler C."/>
        </authorList>
    </citation>
    <scope>NUCLEOTIDE SEQUENCE [LARGE SCALE GENOMIC DNA]</scope>
    <source>
        <strain evidence="1 2">ElP</strain>
    </source>
</reference>
<protein>
    <submittedName>
        <fullName evidence="1">Uncharacterized protein</fullName>
    </submittedName>
</protein>
<dbReference type="RefSeq" id="WP_145270026.1">
    <property type="nucleotide sequence ID" value="NZ_CP036426.1"/>
</dbReference>
<keyword evidence="2" id="KW-1185">Reference proteome</keyword>
<dbReference type="KEGG" id="tpla:ElP_27370"/>
<evidence type="ECO:0000313" key="2">
    <source>
        <dbReference type="Proteomes" id="UP000317835"/>
    </source>
</evidence>
<gene>
    <name evidence="1" type="ORF">ElP_27370</name>
</gene>
<evidence type="ECO:0000313" key="1">
    <source>
        <dbReference type="EMBL" id="QDV34840.1"/>
    </source>
</evidence>